<dbReference type="PANTHER" id="PTHR43668">
    <property type="entry name" value="ALLANTOINASE"/>
    <property type="match status" value="1"/>
</dbReference>
<evidence type="ECO:0000256" key="6">
    <source>
        <dbReference type="ARBA" id="ARBA00022723"/>
    </source>
</evidence>
<dbReference type="PANTHER" id="PTHR43668:SF2">
    <property type="entry name" value="ALLANTOINASE"/>
    <property type="match status" value="1"/>
</dbReference>
<keyword evidence="7 10" id="KW-0378">Hydrolase</keyword>
<dbReference type="Pfam" id="PF01979">
    <property type="entry name" value="Amidohydro_1"/>
    <property type="match status" value="1"/>
</dbReference>
<dbReference type="EC" id="3.5.2.5" evidence="5"/>
<organism evidence="10 11">
    <name type="scientific">Candidatus Lachnoclostridium stercoravium</name>
    <dbReference type="NCBI Taxonomy" id="2838633"/>
    <lineage>
        <taxon>Bacteria</taxon>
        <taxon>Bacillati</taxon>
        <taxon>Bacillota</taxon>
        <taxon>Clostridia</taxon>
        <taxon>Lachnospirales</taxon>
        <taxon>Lachnospiraceae</taxon>
    </lineage>
</organism>
<dbReference type="Gene3D" id="3.20.20.140">
    <property type="entry name" value="Metal-dependent hydrolases"/>
    <property type="match status" value="1"/>
</dbReference>
<proteinExistence type="inferred from homology"/>
<comment type="cofactor">
    <cofactor evidence="1">
        <name>Zn(2+)</name>
        <dbReference type="ChEBI" id="CHEBI:29105"/>
    </cofactor>
</comment>
<evidence type="ECO:0000256" key="8">
    <source>
        <dbReference type="ARBA" id="ARBA00022833"/>
    </source>
</evidence>
<evidence type="ECO:0000256" key="4">
    <source>
        <dbReference type="ARBA" id="ARBA00011881"/>
    </source>
</evidence>
<dbReference type="GO" id="GO:0005737">
    <property type="term" value="C:cytoplasm"/>
    <property type="evidence" value="ECO:0007669"/>
    <property type="project" value="TreeGrafter"/>
</dbReference>
<dbReference type="InterPro" id="IPR017593">
    <property type="entry name" value="Allantoinase"/>
</dbReference>
<dbReference type="GO" id="GO:0000256">
    <property type="term" value="P:allantoin catabolic process"/>
    <property type="evidence" value="ECO:0007669"/>
    <property type="project" value="InterPro"/>
</dbReference>
<dbReference type="NCBIfam" id="TIGR03178">
    <property type="entry name" value="allantoinase"/>
    <property type="match status" value="1"/>
</dbReference>
<dbReference type="InterPro" id="IPR011059">
    <property type="entry name" value="Metal-dep_hydrolase_composite"/>
</dbReference>
<keyword evidence="8" id="KW-0862">Zinc</keyword>
<dbReference type="GO" id="GO:0050897">
    <property type="term" value="F:cobalt ion binding"/>
    <property type="evidence" value="ECO:0007669"/>
    <property type="project" value="InterPro"/>
</dbReference>
<evidence type="ECO:0000256" key="3">
    <source>
        <dbReference type="ARBA" id="ARBA00010368"/>
    </source>
</evidence>
<reference evidence="10" key="1">
    <citation type="journal article" date="2021" name="PeerJ">
        <title>Extensive microbial diversity within the chicken gut microbiome revealed by metagenomics and culture.</title>
        <authorList>
            <person name="Gilroy R."/>
            <person name="Ravi A."/>
            <person name="Getino M."/>
            <person name="Pursley I."/>
            <person name="Horton D.L."/>
            <person name="Alikhan N.F."/>
            <person name="Baker D."/>
            <person name="Gharbi K."/>
            <person name="Hall N."/>
            <person name="Watson M."/>
            <person name="Adriaenssens E.M."/>
            <person name="Foster-Nyarko E."/>
            <person name="Jarju S."/>
            <person name="Secka A."/>
            <person name="Antonio M."/>
            <person name="Oren A."/>
            <person name="Chaudhuri R.R."/>
            <person name="La Ragione R."/>
            <person name="Hildebrand F."/>
            <person name="Pallen M.J."/>
        </authorList>
    </citation>
    <scope>NUCLEOTIDE SEQUENCE</scope>
    <source>
        <strain evidence="10">CHK178-16964</strain>
    </source>
</reference>
<gene>
    <name evidence="10" type="primary">allB</name>
    <name evidence="10" type="ORF">IAA07_06830</name>
</gene>
<comment type="subunit">
    <text evidence="4">Homotetramer.</text>
</comment>
<evidence type="ECO:0000256" key="5">
    <source>
        <dbReference type="ARBA" id="ARBA00012863"/>
    </source>
</evidence>
<dbReference type="InterPro" id="IPR006680">
    <property type="entry name" value="Amidohydro-rel"/>
</dbReference>
<dbReference type="Proteomes" id="UP000823900">
    <property type="component" value="Unassembled WGS sequence"/>
</dbReference>
<reference evidence="10" key="2">
    <citation type="submission" date="2021-04" db="EMBL/GenBank/DDBJ databases">
        <authorList>
            <person name="Gilroy R."/>
        </authorList>
    </citation>
    <scope>NUCLEOTIDE SEQUENCE</scope>
    <source>
        <strain evidence="10">CHK178-16964</strain>
    </source>
</reference>
<keyword evidence="6" id="KW-0479">Metal-binding</keyword>
<dbReference type="SUPFAM" id="SSF51556">
    <property type="entry name" value="Metallo-dependent hydrolases"/>
    <property type="match status" value="1"/>
</dbReference>
<evidence type="ECO:0000313" key="10">
    <source>
        <dbReference type="EMBL" id="HJA71283.1"/>
    </source>
</evidence>
<dbReference type="GO" id="GO:0008270">
    <property type="term" value="F:zinc ion binding"/>
    <property type="evidence" value="ECO:0007669"/>
    <property type="project" value="InterPro"/>
</dbReference>
<dbReference type="SUPFAM" id="SSF51338">
    <property type="entry name" value="Composite domain of metallo-dependent hydrolases"/>
    <property type="match status" value="1"/>
</dbReference>
<protein>
    <recommendedName>
        <fullName evidence="5">allantoinase</fullName>
        <ecNumber evidence="5">3.5.2.5</ecNumber>
    </recommendedName>
</protein>
<comment type="similarity">
    <text evidence="3">Belongs to the metallo-dependent hydrolases superfamily. Allantoinase family.</text>
</comment>
<evidence type="ECO:0000313" key="11">
    <source>
        <dbReference type="Proteomes" id="UP000823900"/>
    </source>
</evidence>
<sequence length="469" mass="52000">MYDLLIKNGRLVTPDRIFQAEIGIRDGKYAAFLEPGTNVEAKEVIDAKGNYVFPGIIDCHAHLNEPGFEYREDFETGSRAAAAAGCTTLIDMPLNNDPSLINREVFDIKLSMISRHSYVDFALWGGIVGDYDDQPGSIKNNMDDLEELHKCGVAAFKGFTCPNGNLFPTVNLGNVRKALEILKPYGALCGFHCEEYGQILEREKEAKAKEGRTNEEKIRDFLDAHDVWTEYVATKNVIDMARATGGRVHICHVSHPMVAQVVKEAIYEGLPVTAETCPHYLGFTEDFVFEKGAPAKCTPPMRKKEDMEKLWDYVLDGTLSCVGSDHSPAADAEKDNATKDIWHAWGGLNSIQFFLPMMFDMVVHKKGLSPSLIAKVMDYNPARVFGLYGKKGAFEIGFDGDIVIVDPEKTWKCQQDKLFTKGHVSCFDGLEGKGAPVCTIIRGRVVAEDGRYRDDAAGYGKFVTPVAEV</sequence>
<dbReference type="AlphaFoldDB" id="A0A9D2HJ81"/>
<accession>A0A9D2HJ81</accession>
<dbReference type="GO" id="GO:0004038">
    <property type="term" value="F:allantoinase activity"/>
    <property type="evidence" value="ECO:0007669"/>
    <property type="project" value="UniProtKB-EC"/>
</dbReference>
<dbReference type="Gene3D" id="2.30.40.10">
    <property type="entry name" value="Urease, subunit C, domain 1"/>
    <property type="match status" value="1"/>
</dbReference>
<dbReference type="EMBL" id="DWZA01000060">
    <property type="protein sequence ID" value="HJA71283.1"/>
    <property type="molecule type" value="Genomic_DNA"/>
</dbReference>
<comment type="pathway">
    <text evidence="2">Nitrogen metabolism; (S)-allantoin degradation; allantoate from (S)-allantoin: step 1/1.</text>
</comment>
<comment type="caution">
    <text evidence="10">The sequence shown here is derived from an EMBL/GenBank/DDBJ whole genome shotgun (WGS) entry which is preliminary data.</text>
</comment>
<feature type="domain" description="Amidohydrolase-related" evidence="9">
    <location>
        <begin position="51"/>
        <end position="446"/>
    </location>
</feature>
<evidence type="ECO:0000256" key="7">
    <source>
        <dbReference type="ARBA" id="ARBA00022801"/>
    </source>
</evidence>
<evidence type="ECO:0000259" key="9">
    <source>
        <dbReference type="Pfam" id="PF01979"/>
    </source>
</evidence>
<dbReference type="GO" id="GO:0006145">
    <property type="term" value="P:purine nucleobase catabolic process"/>
    <property type="evidence" value="ECO:0007669"/>
    <property type="project" value="TreeGrafter"/>
</dbReference>
<dbReference type="InterPro" id="IPR050138">
    <property type="entry name" value="DHOase/Allantoinase_Hydrolase"/>
</dbReference>
<name>A0A9D2HJ81_9FIRM</name>
<dbReference type="InterPro" id="IPR032466">
    <property type="entry name" value="Metal_Hydrolase"/>
</dbReference>
<evidence type="ECO:0000256" key="1">
    <source>
        <dbReference type="ARBA" id="ARBA00001947"/>
    </source>
</evidence>
<evidence type="ECO:0000256" key="2">
    <source>
        <dbReference type="ARBA" id="ARBA00004968"/>
    </source>
</evidence>